<reference evidence="2 3" key="1">
    <citation type="journal article" date="2019" name="Nat. Med.">
        <title>A library of human gut bacterial isolates paired with longitudinal multiomics data enables mechanistic microbiome research.</title>
        <authorList>
            <person name="Poyet M."/>
            <person name="Groussin M."/>
            <person name="Gibbons S.M."/>
            <person name="Avila-Pacheco J."/>
            <person name="Jiang X."/>
            <person name="Kearney S.M."/>
            <person name="Perrotta A.R."/>
            <person name="Berdy B."/>
            <person name="Zhao S."/>
            <person name="Lieberman T.D."/>
            <person name="Swanson P.K."/>
            <person name="Smith M."/>
            <person name="Roesemann S."/>
            <person name="Alexander J.E."/>
            <person name="Rich S.A."/>
            <person name="Livny J."/>
            <person name="Vlamakis H."/>
            <person name="Clish C."/>
            <person name="Bullock K."/>
            <person name="Deik A."/>
            <person name="Scott J."/>
            <person name="Pierce K.A."/>
            <person name="Xavier R.J."/>
            <person name="Alm E.J."/>
        </authorList>
    </citation>
    <scope>NUCLEOTIDE SEQUENCE [LARGE SCALE GENOMIC DNA]</scope>
    <source>
        <strain evidence="2 3">BIOML-A12</strain>
    </source>
</reference>
<feature type="domain" description="SGNH hydrolase-type esterase" evidence="1">
    <location>
        <begin position="5"/>
        <end position="196"/>
    </location>
</feature>
<evidence type="ECO:0000313" key="2">
    <source>
        <dbReference type="EMBL" id="MZS89057.1"/>
    </source>
</evidence>
<gene>
    <name evidence="2" type="ORF">GT712_08230</name>
</gene>
<dbReference type="GO" id="GO:0004622">
    <property type="term" value="F:phosphatidylcholine lysophospholipase activity"/>
    <property type="evidence" value="ECO:0007669"/>
    <property type="project" value="TreeGrafter"/>
</dbReference>
<dbReference type="InterPro" id="IPR036514">
    <property type="entry name" value="SGNH_hydro_sf"/>
</dbReference>
<dbReference type="RefSeq" id="WP_161276137.1">
    <property type="nucleotide sequence ID" value="NZ_JANGDT010000002.1"/>
</dbReference>
<keyword evidence="2" id="KW-0378">Hydrolase</keyword>
<dbReference type="CDD" id="cd00229">
    <property type="entry name" value="SGNH_hydrolase"/>
    <property type="match status" value="1"/>
</dbReference>
<dbReference type="Pfam" id="PF13472">
    <property type="entry name" value="Lipase_GDSL_2"/>
    <property type="match status" value="1"/>
</dbReference>
<dbReference type="Proteomes" id="UP000477156">
    <property type="component" value="Unassembled WGS sequence"/>
</dbReference>
<dbReference type="PANTHER" id="PTHR30383">
    <property type="entry name" value="THIOESTERASE 1/PROTEASE 1/LYSOPHOSPHOLIPASE L1"/>
    <property type="match status" value="1"/>
</dbReference>
<dbReference type="InterPro" id="IPR013830">
    <property type="entry name" value="SGNH_hydro"/>
</dbReference>
<sequence length="210" mass="24780">MQIICLGDSITDCNHLFEDFPLGNGYVQMLSEMFQKHTINISDTMQFKNYGIDGFTVARVLENIRLQRIPLHRSPIITLLIAVNDIGLMMNTDRTEFQKKQMMQDFVAHYKELLKLLTRDARQVILMEPFIFPHPEEYQTWIPYVRTMSTHIRQLSEKFNLPFLPLHDYFNNEAIQKGFDQITTDGIHLTRYGHELLATLLYEVIIKEFH</sequence>
<protein>
    <submittedName>
        <fullName evidence="2">SGNH/GDSL hydrolase family protein</fullName>
    </submittedName>
</protein>
<dbReference type="InterPro" id="IPR051532">
    <property type="entry name" value="Ester_Hydrolysis_Enzymes"/>
</dbReference>
<organism evidence="2 3">
    <name type="scientific">Blautia wexlerae</name>
    <dbReference type="NCBI Taxonomy" id="418240"/>
    <lineage>
        <taxon>Bacteria</taxon>
        <taxon>Bacillati</taxon>
        <taxon>Bacillota</taxon>
        <taxon>Clostridia</taxon>
        <taxon>Lachnospirales</taxon>
        <taxon>Lachnospiraceae</taxon>
        <taxon>Blautia</taxon>
    </lineage>
</organism>
<dbReference type="SUPFAM" id="SSF52266">
    <property type="entry name" value="SGNH hydrolase"/>
    <property type="match status" value="1"/>
</dbReference>
<dbReference type="PANTHER" id="PTHR30383:SF5">
    <property type="entry name" value="SGNH HYDROLASE-TYPE ESTERASE DOMAIN-CONTAINING PROTEIN"/>
    <property type="match status" value="1"/>
</dbReference>
<evidence type="ECO:0000313" key="3">
    <source>
        <dbReference type="Proteomes" id="UP000477156"/>
    </source>
</evidence>
<name>A0A6L8XT63_9FIRM</name>
<dbReference type="EMBL" id="WWVF01000013">
    <property type="protein sequence ID" value="MZS89057.1"/>
    <property type="molecule type" value="Genomic_DNA"/>
</dbReference>
<comment type="caution">
    <text evidence="2">The sequence shown here is derived from an EMBL/GenBank/DDBJ whole genome shotgun (WGS) entry which is preliminary data.</text>
</comment>
<dbReference type="AlphaFoldDB" id="A0A6L8XT63"/>
<dbReference type="Gene3D" id="3.40.50.1110">
    <property type="entry name" value="SGNH hydrolase"/>
    <property type="match status" value="1"/>
</dbReference>
<proteinExistence type="predicted"/>
<accession>A0A6L8XT63</accession>
<evidence type="ECO:0000259" key="1">
    <source>
        <dbReference type="Pfam" id="PF13472"/>
    </source>
</evidence>